<dbReference type="EMBL" id="JRYB01000001">
    <property type="protein sequence ID" value="OIJ44107.1"/>
    <property type="molecule type" value="Genomic_DNA"/>
</dbReference>
<dbReference type="Proteomes" id="UP000180246">
    <property type="component" value="Unassembled WGS sequence"/>
</dbReference>
<evidence type="ECO:0000313" key="3">
    <source>
        <dbReference type="Proteomes" id="UP000180246"/>
    </source>
</evidence>
<proteinExistence type="predicted"/>
<organism evidence="2 3">
    <name type="scientific">Massilia timonae</name>
    <dbReference type="NCBI Taxonomy" id="47229"/>
    <lineage>
        <taxon>Bacteria</taxon>
        <taxon>Pseudomonadati</taxon>
        <taxon>Pseudomonadota</taxon>
        <taxon>Betaproteobacteria</taxon>
        <taxon>Burkholderiales</taxon>
        <taxon>Oxalobacteraceae</taxon>
        <taxon>Telluria group</taxon>
        <taxon>Massilia</taxon>
    </lineage>
</organism>
<name>A0A1S2NG87_9BURK</name>
<dbReference type="AlphaFoldDB" id="A0A1S2NG87"/>
<evidence type="ECO:0000256" key="1">
    <source>
        <dbReference type="SAM" id="MobiDB-lite"/>
    </source>
</evidence>
<evidence type="ECO:0000313" key="2">
    <source>
        <dbReference type="EMBL" id="OIJ44107.1"/>
    </source>
</evidence>
<accession>A0A1S2NG87</accession>
<protein>
    <submittedName>
        <fullName evidence="2">Putative nAD-dependent epimerase/dehydratase</fullName>
    </submittedName>
</protein>
<reference evidence="2 3" key="1">
    <citation type="submission" date="2014-10" db="EMBL/GenBank/DDBJ databases">
        <authorList>
            <person name="Seo M.-J."/>
            <person name="Seok Y.J."/>
            <person name="Cha I.-T."/>
        </authorList>
    </citation>
    <scope>NUCLEOTIDE SEQUENCE [LARGE SCALE GENOMIC DNA]</scope>
    <source>
        <strain evidence="2 3">NEU</strain>
    </source>
</reference>
<dbReference type="Gene3D" id="3.40.50.720">
    <property type="entry name" value="NAD(P)-binding Rossmann-like Domain"/>
    <property type="match status" value="1"/>
</dbReference>
<feature type="region of interest" description="Disordered" evidence="1">
    <location>
        <begin position="87"/>
        <end position="114"/>
    </location>
</feature>
<dbReference type="InterPro" id="IPR036291">
    <property type="entry name" value="NAD(P)-bd_dom_sf"/>
</dbReference>
<dbReference type="RefSeq" id="WP_143054552.1">
    <property type="nucleotide sequence ID" value="NZ_JRYB01000001.1"/>
</dbReference>
<gene>
    <name evidence="2" type="ORF">LO55_3661</name>
</gene>
<comment type="caution">
    <text evidence="2">The sequence shown here is derived from an EMBL/GenBank/DDBJ whole genome shotgun (WGS) entry which is preliminary data.</text>
</comment>
<sequence length="114" mass="12759">MSKPFKRILFTGTGGNLDRRLRKRLHDFADVVRLADVADIGLAGANEEVVQCDLADRAQVMRMCDSVDAELHFGAIHPGWRPAVRLSGGGRPEHLPAGRRVRDHRPEISAIRRR</sequence>
<dbReference type="SUPFAM" id="SSF51735">
    <property type="entry name" value="NAD(P)-binding Rossmann-fold domains"/>
    <property type="match status" value="1"/>
</dbReference>